<evidence type="ECO:0000256" key="4">
    <source>
        <dbReference type="RuleBase" id="RU000487"/>
    </source>
</evidence>
<dbReference type="GeneTree" id="ENSGT00940000166728"/>
<dbReference type="AlphaFoldDB" id="A0A3B4GD68"/>
<dbReference type="Gene3D" id="3.30.420.40">
    <property type="match status" value="4"/>
</dbReference>
<proteinExistence type="inferred from homology"/>
<dbReference type="PRINTS" id="PR00190">
    <property type="entry name" value="ACTIN"/>
</dbReference>
<protein>
    <submittedName>
        <fullName evidence="5">Uncharacterized protein</fullName>
    </submittedName>
</protein>
<keyword evidence="2" id="KW-0558">Oxidation</keyword>
<dbReference type="InterPro" id="IPR043129">
    <property type="entry name" value="ATPase_NBD"/>
</dbReference>
<comment type="similarity">
    <text evidence="1 4">Belongs to the actin family.</text>
</comment>
<dbReference type="Pfam" id="PF00022">
    <property type="entry name" value="Actin"/>
    <property type="match status" value="2"/>
</dbReference>
<evidence type="ECO:0000256" key="2">
    <source>
        <dbReference type="ARBA" id="ARBA00023097"/>
    </source>
</evidence>
<dbReference type="InterPro" id="IPR020902">
    <property type="entry name" value="Actin/actin-like_CS"/>
</dbReference>
<evidence type="ECO:0000256" key="3">
    <source>
        <dbReference type="ARBA" id="ARBA00038582"/>
    </source>
</evidence>
<organism evidence="5">
    <name type="scientific">Pundamilia nyererei</name>
    <dbReference type="NCBI Taxonomy" id="303518"/>
    <lineage>
        <taxon>Eukaryota</taxon>
        <taxon>Metazoa</taxon>
        <taxon>Chordata</taxon>
        <taxon>Craniata</taxon>
        <taxon>Vertebrata</taxon>
        <taxon>Euteleostomi</taxon>
        <taxon>Actinopterygii</taxon>
        <taxon>Neopterygii</taxon>
        <taxon>Teleostei</taxon>
        <taxon>Neoteleostei</taxon>
        <taxon>Acanthomorphata</taxon>
        <taxon>Ovalentaria</taxon>
        <taxon>Cichlomorphae</taxon>
        <taxon>Cichliformes</taxon>
        <taxon>Cichlidae</taxon>
        <taxon>African cichlids</taxon>
        <taxon>Pseudocrenilabrinae</taxon>
        <taxon>Haplochromini</taxon>
        <taxon>Pundamilia</taxon>
    </lineage>
</organism>
<evidence type="ECO:0000256" key="1">
    <source>
        <dbReference type="ARBA" id="ARBA00006752"/>
    </source>
</evidence>
<dbReference type="Ensembl" id="ENSPNYT00000020039.1">
    <property type="protein sequence ID" value="ENSPNYP00000019553.1"/>
    <property type="gene ID" value="ENSPNYG00000014770.1"/>
</dbReference>
<sequence length="336" mass="37851">KRTCRSTSFDAIADFKSPIVLDSGSGLIKAGFADQDLPSIIFPTIIGVPKYEEVLNGNLEREAYIGHDAEHMRGVLTLKHPIKNGIIHNWDEMEKIWHHTFQQLRVEPEDHPVLLTEAAMNPLKNRQHAVEIMFECFNVPFTYVAMQAVLALYAAGRTTGTVVARLPALIDMKEKCCCVSLNYEDELNRGQSSCREMHYTMPDGQIITLSTERFRAPEILFKPELIGRDHYGMHESIYRSILSTDIDLRRCFLGNIVLSGGNTLLPGLPERLQDEIKGLLPSDMGGSVCVTSPKDRDSSVWRGGAVLANMPTFTSAWISRDEYEEYGPQIVFRKCF</sequence>
<dbReference type="PROSITE" id="PS00432">
    <property type="entry name" value="ACTINS_2"/>
    <property type="match status" value="1"/>
</dbReference>
<comment type="subunit">
    <text evidence="3">Polymerization of globular actin (G-actin) leads to a structural filament (F-actin) in the form of a two-stranded helix. Each actin can bind to 4 others.</text>
</comment>
<accession>A0A3B4GD68</accession>
<dbReference type="FunFam" id="3.30.420.40:FF:000050">
    <property type="entry name" value="Actin, alpha skeletal muscle"/>
    <property type="match status" value="1"/>
</dbReference>
<dbReference type="InterPro" id="IPR004000">
    <property type="entry name" value="Actin"/>
</dbReference>
<evidence type="ECO:0000313" key="5">
    <source>
        <dbReference type="Ensembl" id="ENSPNYP00000019553.1"/>
    </source>
</evidence>
<dbReference type="SUPFAM" id="SSF53067">
    <property type="entry name" value="Actin-like ATPase domain"/>
    <property type="match status" value="2"/>
</dbReference>
<dbReference type="PANTHER" id="PTHR11937">
    <property type="entry name" value="ACTIN"/>
    <property type="match status" value="1"/>
</dbReference>
<dbReference type="InterPro" id="IPR004001">
    <property type="entry name" value="Actin_CS"/>
</dbReference>
<dbReference type="PROSITE" id="PS01132">
    <property type="entry name" value="ACTINS_ACT_LIKE"/>
    <property type="match status" value="1"/>
</dbReference>
<name>A0A3B4GD68_9CICH</name>
<reference evidence="5" key="1">
    <citation type="submission" date="2023-09" db="UniProtKB">
        <authorList>
            <consortium name="Ensembl"/>
        </authorList>
    </citation>
    <scope>IDENTIFICATION</scope>
</reference>
<dbReference type="FunFam" id="3.30.420.40:FF:000058">
    <property type="entry name" value="Putative actin-related protein 5"/>
    <property type="match status" value="1"/>
</dbReference>
<dbReference type="SMART" id="SM00268">
    <property type="entry name" value="ACTIN"/>
    <property type="match status" value="1"/>
</dbReference>
<dbReference type="Gene3D" id="3.90.640.10">
    <property type="entry name" value="Actin, Chain A, domain 4"/>
    <property type="match status" value="1"/>
</dbReference>
<dbReference type="STRING" id="303518.ENSPNYP00000019553"/>